<dbReference type="Gene3D" id="3.40.50.10330">
    <property type="entry name" value="Probable inorganic polyphosphate/atp-NAD kinase, domain 1"/>
    <property type="match status" value="1"/>
</dbReference>
<dbReference type="Pfam" id="PF00781">
    <property type="entry name" value="DAGK_cat"/>
    <property type="match status" value="1"/>
</dbReference>
<dbReference type="GO" id="GO:0046872">
    <property type="term" value="F:metal ion binding"/>
    <property type="evidence" value="ECO:0007669"/>
    <property type="project" value="UniProtKB-KW"/>
</dbReference>
<feature type="domain" description="DAGKc" evidence="12">
    <location>
        <begin position="10"/>
        <end position="136"/>
    </location>
</feature>
<evidence type="ECO:0000256" key="1">
    <source>
        <dbReference type="ARBA" id="ARBA00001946"/>
    </source>
</evidence>
<evidence type="ECO:0000256" key="3">
    <source>
        <dbReference type="ARBA" id="ARBA00022679"/>
    </source>
</evidence>
<keyword evidence="11" id="KW-1208">Phospholipid metabolism</keyword>
<evidence type="ECO:0000256" key="4">
    <source>
        <dbReference type="ARBA" id="ARBA00022723"/>
    </source>
</evidence>
<organism evidence="13 14">
    <name type="scientific">Oceanibacterium hippocampi</name>
    <dbReference type="NCBI Taxonomy" id="745714"/>
    <lineage>
        <taxon>Bacteria</taxon>
        <taxon>Pseudomonadati</taxon>
        <taxon>Pseudomonadota</taxon>
        <taxon>Alphaproteobacteria</taxon>
        <taxon>Sneathiellales</taxon>
        <taxon>Sneathiellaceae</taxon>
        <taxon>Oceanibacterium</taxon>
    </lineage>
</organism>
<reference evidence="13 14" key="1">
    <citation type="submission" date="2017-03" db="EMBL/GenBank/DDBJ databases">
        <authorList>
            <person name="Afonso C.L."/>
            <person name="Miller P.J."/>
            <person name="Scott M.A."/>
            <person name="Spackman E."/>
            <person name="Goraichik I."/>
            <person name="Dimitrov K.M."/>
            <person name="Suarez D.L."/>
            <person name="Swayne D.E."/>
        </authorList>
    </citation>
    <scope>NUCLEOTIDE SEQUENCE [LARGE SCALE GENOMIC DNA]</scope>
    <source>
        <strain evidence="13 14">CECT 7691</strain>
    </source>
</reference>
<dbReference type="SMART" id="SM00046">
    <property type="entry name" value="DAGKc"/>
    <property type="match status" value="1"/>
</dbReference>
<dbReference type="RefSeq" id="WP_139839539.1">
    <property type="nucleotide sequence ID" value="NZ_FWFR01000001.1"/>
</dbReference>
<keyword evidence="5" id="KW-0547">Nucleotide-binding</keyword>
<comment type="cofactor">
    <cofactor evidence="1">
        <name>Mg(2+)</name>
        <dbReference type="ChEBI" id="CHEBI:18420"/>
    </cofactor>
</comment>
<keyword evidence="8" id="KW-0460">Magnesium</keyword>
<dbReference type="GO" id="GO:0005524">
    <property type="term" value="F:ATP binding"/>
    <property type="evidence" value="ECO:0007669"/>
    <property type="project" value="UniProtKB-KW"/>
</dbReference>
<sequence length="306" mass="32057">MKETLFFHCGFPMPTLIIHNPTAGRSRRRRLDAFIDRLGRLGMATSLRQTGKAGDATIFAAGSTAGTVVAAGGDGTMNEVANGLAGSDARLAFMPLGTANVLAWEIGLGSSPERAAAVVAGDVEISVHAGLANGRRFLLMAGIGFDAWTVRAVDLRQKRLLGPLAYVIAMVRVLRRFPFPDYRVTVDGVAHAACSVIVCRGRCYGGPFVLAPAAGLEAGLLQVLLFERGGVGAVIRFGLALLTGRMATASGVRIIAGREIRIEGPAGDPVQLDGDLAGTLPLDIAIDERPLRLAVPAQRPAGNRRG</sequence>
<keyword evidence="14" id="KW-1185">Reference proteome</keyword>
<dbReference type="InterPro" id="IPR045540">
    <property type="entry name" value="YegS/DAGK_C"/>
</dbReference>
<dbReference type="EMBL" id="FWFR01000001">
    <property type="protein sequence ID" value="SLN32142.1"/>
    <property type="molecule type" value="Genomic_DNA"/>
</dbReference>
<keyword evidence="10" id="KW-0594">Phospholipid biosynthesis</keyword>
<proteinExistence type="predicted"/>
<evidence type="ECO:0000256" key="6">
    <source>
        <dbReference type="ARBA" id="ARBA00022777"/>
    </source>
</evidence>
<dbReference type="FunCoup" id="A0A1Y5S411">
    <property type="interactions" value="425"/>
</dbReference>
<dbReference type="Proteomes" id="UP000193200">
    <property type="component" value="Unassembled WGS sequence"/>
</dbReference>
<dbReference type="PANTHER" id="PTHR12358:SF106">
    <property type="entry name" value="LIPID KINASE YEGS"/>
    <property type="match status" value="1"/>
</dbReference>
<dbReference type="InterPro" id="IPR001206">
    <property type="entry name" value="Diacylglycerol_kinase_cat_dom"/>
</dbReference>
<keyword evidence="7" id="KW-0067">ATP-binding</keyword>
<evidence type="ECO:0000256" key="9">
    <source>
        <dbReference type="ARBA" id="ARBA00023098"/>
    </source>
</evidence>
<evidence type="ECO:0000256" key="11">
    <source>
        <dbReference type="ARBA" id="ARBA00023264"/>
    </source>
</evidence>
<dbReference type="InParanoid" id="A0A1Y5S411"/>
<dbReference type="InterPro" id="IPR016064">
    <property type="entry name" value="NAD/diacylglycerol_kinase_sf"/>
</dbReference>
<evidence type="ECO:0000259" key="12">
    <source>
        <dbReference type="PROSITE" id="PS50146"/>
    </source>
</evidence>
<dbReference type="OrthoDB" id="9815110at2"/>
<keyword evidence="4" id="KW-0479">Metal-binding</keyword>
<dbReference type="PROSITE" id="PS50146">
    <property type="entry name" value="DAGK"/>
    <property type="match status" value="1"/>
</dbReference>
<keyword evidence="2" id="KW-0444">Lipid biosynthesis</keyword>
<dbReference type="Pfam" id="PF19279">
    <property type="entry name" value="YegS_C"/>
    <property type="match status" value="1"/>
</dbReference>
<dbReference type="GO" id="GO:0008654">
    <property type="term" value="P:phospholipid biosynthetic process"/>
    <property type="evidence" value="ECO:0007669"/>
    <property type="project" value="UniProtKB-KW"/>
</dbReference>
<dbReference type="InterPro" id="IPR050187">
    <property type="entry name" value="Lipid_Phosphate_FormReg"/>
</dbReference>
<dbReference type="EC" id="2.7.1.107" evidence="13"/>
<dbReference type="PANTHER" id="PTHR12358">
    <property type="entry name" value="SPHINGOSINE KINASE"/>
    <property type="match status" value="1"/>
</dbReference>
<dbReference type="SUPFAM" id="SSF111331">
    <property type="entry name" value="NAD kinase/diacylglycerol kinase-like"/>
    <property type="match status" value="1"/>
</dbReference>
<dbReference type="GO" id="GO:0005886">
    <property type="term" value="C:plasma membrane"/>
    <property type="evidence" value="ECO:0007669"/>
    <property type="project" value="TreeGrafter"/>
</dbReference>
<dbReference type="NCBIfam" id="TIGR00147">
    <property type="entry name" value="YegS/Rv2252/BmrU family lipid kinase"/>
    <property type="match status" value="1"/>
</dbReference>
<evidence type="ECO:0000256" key="2">
    <source>
        <dbReference type="ARBA" id="ARBA00022516"/>
    </source>
</evidence>
<keyword evidence="9" id="KW-0443">Lipid metabolism</keyword>
<evidence type="ECO:0000256" key="10">
    <source>
        <dbReference type="ARBA" id="ARBA00023209"/>
    </source>
</evidence>
<name>A0A1Y5S411_9PROT</name>
<evidence type="ECO:0000313" key="13">
    <source>
        <dbReference type="EMBL" id="SLN32142.1"/>
    </source>
</evidence>
<keyword evidence="3 13" id="KW-0808">Transferase</keyword>
<dbReference type="InterPro" id="IPR005218">
    <property type="entry name" value="Diacylglycerol/lipid_kinase"/>
</dbReference>
<dbReference type="AlphaFoldDB" id="A0A1Y5S411"/>
<keyword evidence="6 13" id="KW-0418">Kinase</keyword>
<protein>
    <submittedName>
        <fullName evidence="13">Diacylglycerol kinase</fullName>
        <ecNumber evidence="13">2.7.1.107</ecNumber>
    </submittedName>
</protein>
<dbReference type="InterPro" id="IPR017438">
    <property type="entry name" value="ATP-NAD_kinase_N"/>
</dbReference>
<evidence type="ECO:0000256" key="8">
    <source>
        <dbReference type="ARBA" id="ARBA00022842"/>
    </source>
</evidence>
<evidence type="ECO:0000313" key="14">
    <source>
        <dbReference type="Proteomes" id="UP000193200"/>
    </source>
</evidence>
<evidence type="ECO:0000256" key="5">
    <source>
        <dbReference type="ARBA" id="ARBA00022741"/>
    </source>
</evidence>
<dbReference type="Gene3D" id="2.60.200.40">
    <property type="match status" value="1"/>
</dbReference>
<gene>
    <name evidence="13" type="primary">dagK</name>
    <name evidence="13" type="ORF">OCH7691_01178</name>
</gene>
<accession>A0A1Y5S411</accession>
<evidence type="ECO:0000256" key="7">
    <source>
        <dbReference type="ARBA" id="ARBA00022840"/>
    </source>
</evidence>
<dbReference type="GO" id="GO:0004143">
    <property type="term" value="F:ATP-dependent diacylglycerol kinase activity"/>
    <property type="evidence" value="ECO:0007669"/>
    <property type="project" value="UniProtKB-EC"/>
</dbReference>